<dbReference type="SUPFAM" id="SSF52821">
    <property type="entry name" value="Rhodanese/Cell cycle control phosphatase"/>
    <property type="match status" value="1"/>
</dbReference>
<organism evidence="5 6">
    <name type="scientific">Candidatus Nephthysia bennettiae</name>
    <dbReference type="NCBI Taxonomy" id="3127016"/>
    <lineage>
        <taxon>Bacteria</taxon>
        <taxon>Bacillati</taxon>
        <taxon>Candidatus Dormiibacterota</taxon>
        <taxon>Candidatus Dormibacteria</taxon>
        <taxon>Candidatus Dormibacterales</taxon>
        <taxon>Candidatus Dormibacteraceae</taxon>
        <taxon>Candidatus Nephthysia</taxon>
    </lineage>
</organism>
<dbReference type="PROSITE" id="PS50206">
    <property type="entry name" value="RHODANESE_3"/>
    <property type="match status" value="1"/>
</dbReference>
<reference evidence="5" key="1">
    <citation type="submission" date="2020-10" db="EMBL/GenBank/DDBJ databases">
        <title>Ca. Dormibacterota MAGs.</title>
        <authorList>
            <person name="Montgomery K."/>
        </authorList>
    </citation>
    <scope>NUCLEOTIDE SEQUENCE [LARGE SCALE GENOMIC DNA]</scope>
    <source>
        <strain evidence="5">SC8812_S17_10</strain>
    </source>
</reference>
<comment type="caution">
    <text evidence="5">The sequence shown here is derived from an EMBL/GenBank/DDBJ whole genome shotgun (WGS) entry which is preliminary data.</text>
</comment>
<dbReference type="Pfam" id="PF00571">
    <property type="entry name" value="CBS"/>
    <property type="match status" value="2"/>
</dbReference>
<dbReference type="Proteomes" id="UP000612893">
    <property type="component" value="Unassembled WGS sequence"/>
</dbReference>
<dbReference type="InterPro" id="IPR036873">
    <property type="entry name" value="Rhodanese-like_dom_sf"/>
</dbReference>
<dbReference type="Gene3D" id="3.10.580.10">
    <property type="entry name" value="CBS-domain"/>
    <property type="match status" value="1"/>
</dbReference>
<dbReference type="RefSeq" id="WP_338201385.1">
    <property type="nucleotide sequence ID" value="NZ_JAEKNR010000106.1"/>
</dbReference>
<dbReference type="CDD" id="cd02205">
    <property type="entry name" value="CBS_pair_SF"/>
    <property type="match status" value="1"/>
</dbReference>
<accession>A0A934K6Y1</accession>
<evidence type="ECO:0000313" key="6">
    <source>
        <dbReference type="Proteomes" id="UP000612893"/>
    </source>
</evidence>
<feature type="domain" description="CBS" evidence="4">
    <location>
        <begin position="105"/>
        <end position="160"/>
    </location>
</feature>
<dbReference type="SMART" id="SM00116">
    <property type="entry name" value="CBS"/>
    <property type="match status" value="2"/>
</dbReference>
<evidence type="ECO:0000259" key="3">
    <source>
        <dbReference type="PROSITE" id="PS50206"/>
    </source>
</evidence>
<sequence length="160" mass="17629">MSPRAAWRLEALGFGEVFDYEGGKMDWLAFGLPFEGSAASEPSLGDLVHRDAPRCSPDERLKDVVARMAPGWSWCAVVNEAGILLGRLRRRQLDENPDATAEEAMENGPSTYRPSTPGAELMERMRSRGFEAAFVTDSDGRLWGLVSRADLEQALSEGRP</sequence>
<dbReference type="EMBL" id="JAEKNR010000106">
    <property type="protein sequence ID" value="MBJ7598412.1"/>
    <property type="molecule type" value="Genomic_DNA"/>
</dbReference>
<evidence type="ECO:0000256" key="2">
    <source>
        <dbReference type="SAM" id="MobiDB-lite"/>
    </source>
</evidence>
<evidence type="ECO:0000259" key="4">
    <source>
        <dbReference type="PROSITE" id="PS51371"/>
    </source>
</evidence>
<dbReference type="AlphaFoldDB" id="A0A934K6Y1"/>
<feature type="compositionally biased region" description="Acidic residues" evidence="2">
    <location>
        <begin position="95"/>
        <end position="105"/>
    </location>
</feature>
<protein>
    <submittedName>
        <fullName evidence="5">CBS domain-containing protein</fullName>
    </submittedName>
</protein>
<gene>
    <name evidence="5" type="ORF">JF922_10045</name>
</gene>
<dbReference type="InterPro" id="IPR046342">
    <property type="entry name" value="CBS_dom_sf"/>
</dbReference>
<evidence type="ECO:0000256" key="1">
    <source>
        <dbReference type="PROSITE-ProRule" id="PRU00703"/>
    </source>
</evidence>
<dbReference type="Gene3D" id="3.40.250.10">
    <property type="entry name" value="Rhodanese-like domain"/>
    <property type="match status" value="1"/>
</dbReference>
<evidence type="ECO:0000313" key="5">
    <source>
        <dbReference type="EMBL" id="MBJ7598412.1"/>
    </source>
</evidence>
<proteinExistence type="predicted"/>
<dbReference type="InterPro" id="IPR000644">
    <property type="entry name" value="CBS_dom"/>
</dbReference>
<feature type="region of interest" description="Disordered" evidence="2">
    <location>
        <begin position="95"/>
        <end position="118"/>
    </location>
</feature>
<feature type="domain" description="Rhodanese" evidence="3">
    <location>
        <begin position="2"/>
        <end position="36"/>
    </location>
</feature>
<keyword evidence="1" id="KW-0129">CBS domain</keyword>
<dbReference type="InterPro" id="IPR001763">
    <property type="entry name" value="Rhodanese-like_dom"/>
</dbReference>
<keyword evidence="6" id="KW-1185">Reference proteome</keyword>
<dbReference type="PROSITE" id="PS51371">
    <property type="entry name" value="CBS"/>
    <property type="match status" value="1"/>
</dbReference>
<name>A0A934K6Y1_9BACT</name>
<dbReference type="SUPFAM" id="SSF54631">
    <property type="entry name" value="CBS-domain pair"/>
    <property type="match status" value="1"/>
</dbReference>